<gene>
    <name evidence="8" type="ORF">C1H46_034606</name>
</gene>
<dbReference type="Pfam" id="PF00931">
    <property type="entry name" value="NB-ARC"/>
    <property type="match status" value="1"/>
</dbReference>
<evidence type="ECO:0000256" key="2">
    <source>
        <dbReference type="ARBA" id="ARBA00022741"/>
    </source>
</evidence>
<dbReference type="InterPro" id="IPR036388">
    <property type="entry name" value="WH-like_DNA-bd_sf"/>
</dbReference>
<reference evidence="8 9" key="1">
    <citation type="journal article" date="2019" name="G3 (Bethesda)">
        <title>Sequencing of a Wild Apple (Malus baccata) Genome Unravels the Differences Between Cultivated and Wild Apple Species Regarding Disease Resistance and Cold Tolerance.</title>
        <authorList>
            <person name="Chen X."/>
        </authorList>
    </citation>
    <scope>NUCLEOTIDE SEQUENCE [LARGE SCALE GENOMIC DNA]</scope>
    <source>
        <strain evidence="9">cv. Shandingzi</strain>
        <tissue evidence="8">Leaves</tissue>
    </source>
</reference>
<keyword evidence="9" id="KW-1185">Reference proteome</keyword>
<comment type="caution">
    <text evidence="8">The sequence shown here is derived from an EMBL/GenBank/DDBJ whole genome shotgun (WGS) entry which is preliminary data.</text>
</comment>
<dbReference type="Gene3D" id="3.40.50.300">
    <property type="entry name" value="P-loop containing nucleotide triphosphate hydrolases"/>
    <property type="match status" value="1"/>
</dbReference>
<evidence type="ECO:0000256" key="4">
    <source>
        <dbReference type="SAM" id="Coils"/>
    </source>
</evidence>
<evidence type="ECO:0008006" key="10">
    <source>
        <dbReference type="Google" id="ProtNLM"/>
    </source>
</evidence>
<evidence type="ECO:0000259" key="6">
    <source>
        <dbReference type="Pfam" id="PF18052"/>
    </source>
</evidence>
<keyword evidence="3" id="KW-0611">Plant defense</keyword>
<dbReference type="InterPro" id="IPR042197">
    <property type="entry name" value="Apaf_helical"/>
</dbReference>
<evidence type="ECO:0000313" key="9">
    <source>
        <dbReference type="Proteomes" id="UP000315295"/>
    </source>
</evidence>
<dbReference type="InterPro" id="IPR027417">
    <property type="entry name" value="P-loop_NTPase"/>
</dbReference>
<evidence type="ECO:0000256" key="3">
    <source>
        <dbReference type="ARBA" id="ARBA00022821"/>
    </source>
</evidence>
<dbReference type="Gene3D" id="1.10.10.10">
    <property type="entry name" value="Winged helix-like DNA-binding domain superfamily/Winged helix DNA-binding domain"/>
    <property type="match status" value="1"/>
</dbReference>
<dbReference type="Proteomes" id="UP000315295">
    <property type="component" value="Unassembled WGS sequence"/>
</dbReference>
<dbReference type="InterPro" id="IPR002182">
    <property type="entry name" value="NB-ARC"/>
</dbReference>
<dbReference type="Gene3D" id="1.20.5.4130">
    <property type="match status" value="1"/>
</dbReference>
<proteinExistence type="predicted"/>
<dbReference type="SUPFAM" id="SSF52540">
    <property type="entry name" value="P-loop containing nucleoside triphosphate hydrolases"/>
    <property type="match status" value="1"/>
</dbReference>
<evidence type="ECO:0000256" key="1">
    <source>
        <dbReference type="ARBA" id="ARBA00022737"/>
    </source>
</evidence>
<feature type="domain" description="NB-ARC" evidence="5">
    <location>
        <begin position="154"/>
        <end position="227"/>
    </location>
</feature>
<dbReference type="PANTHER" id="PTHR23155">
    <property type="entry name" value="DISEASE RESISTANCE PROTEIN RP"/>
    <property type="match status" value="1"/>
</dbReference>
<dbReference type="GO" id="GO:0043531">
    <property type="term" value="F:ADP binding"/>
    <property type="evidence" value="ECO:0007669"/>
    <property type="project" value="InterPro"/>
</dbReference>
<dbReference type="PANTHER" id="PTHR23155:SF1241">
    <property type="entry name" value="DISEASE RESISTANCE RPP13-LIKE PROTEIN 1-RELATED"/>
    <property type="match status" value="1"/>
</dbReference>
<dbReference type="EMBL" id="VIEB01000838">
    <property type="protein sequence ID" value="TQD79826.1"/>
    <property type="molecule type" value="Genomic_DNA"/>
</dbReference>
<keyword evidence="2" id="KW-0547">Nucleotide-binding</keyword>
<dbReference type="Pfam" id="PF18052">
    <property type="entry name" value="Rx_N"/>
    <property type="match status" value="1"/>
</dbReference>
<protein>
    <recommendedName>
        <fullName evidence="10">NB-ARC domain-containing protein</fullName>
    </recommendedName>
</protein>
<dbReference type="InterPro" id="IPR041118">
    <property type="entry name" value="Rx_N"/>
</dbReference>
<evidence type="ECO:0000259" key="5">
    <source>
        <dbReference type="Pfam" id="PF00931"/>
    </source>
</evidence>
<evidence type="ECO:0000313" key="8">
    <source>
        <dbReference type="EMBL" id="TQD79826.1"/>
    </source>
</evidence>
<sequence length="385" mass="44152">MASREVMDYMQGKKQTQRLLDKLKSTLRSVNVVLDDAEEKQIINSDVKEWLDELKDAVYDAEELLSDIKTEVLKRKLEADQSGSSISKVQQLFSDSFLSFDEGIEPKIEEIFERLDFIAKEKDVLDLKVGVARRTKMRLLATSLVEDSSVYGREEDKERITKLLLSDDVIDDRISVIPIVGMGGIGKTTVAQLVYNDVRVKQHFDLLAWVCVSDEFDIVRVTQVICGFVTLRTCDIADLILLRYPRKTVGGYLQSMPSSVISAHPNLEVIGRQIVRKCKGLPLAAKSLRGLLRSKFSMKEWENVLKSDIWELSNKESNILPALWLSYYYLPPHLKRCFAYCSIFPKGYEFTKSRLVLLRMAEDFSRQEKKKPLEEVGVDYFNELV</sequence>
<accession>A0A540L023</accession>
<keyword evidence="4" id="KW-0175">Coiled coil</keyword>
<evidence type="ECO:0000259" key="7">
    <source>
        <dbReference type="Pfam" id="PF23559"/>
    </source>
</evidence>
<organism evidence="8 9">
    <name type="scientific">Malus baccata</name>
    <name type="common">Siberian crab apple</name>
    <name type="synonym">Pyrus baccata</name>
    <dbReference type="NCBI Taxonomy" id="106549"/>
    <lineage>
        <taxon>Eukaryota</taxon>
        <taxon>Viridiplantae</taxon>
        <taxon>Streptophyta</taxon>
        <taxon>Embryophyta</taxon>
        <taxon>Tracheophyta</taxon>
        <taxon>Spermatophyta</taxon>
        <taxon>Magnoliopsida</taxon>
        <taxon>eudicotyledons</taxon>
        <taxon>Gunneridae</taxon>
        <taxon>Pentapetalae</taxon>
        <taxon>rosids</taxon>
        <taxon>fabids</taxon>
        <taxon>Rosales</taxon>
        <taxon>Rosaceae</taxon>
        <taxon>Amygdaloideae</taxon>
        <taxon>Maleae</taxon>
        <taxon>Malus</taxon>
    </lineage>
</organism>
<dbReference type="InterPro" id="IPR044974">
    <property type="entry name" value="Disease_R_plants"/>
</dbReference>
<keyword evidence="1" id="KW-0677">Repeat</keyword>
<feature type="domain" description="Disease resistance N-terminal" evidence="6">
    <location>
        <begin position="12"/>
        <end position="81"/>
    </location>
</feature>
<name>A0A540L023_MALBA</name>
<dbReference type="STRING" id="106549.A0A540L023"/>
<dbReference type="AlphaFoldDB" id="A0A540L023"/>
<dbReference type="Gene3D" id="1.10.8.430">
    <property type="entry name" value="Helical domain of apoptotic protease-activating factors"/>
    <property type="match status" value="1"/>
</dbReference>
<dbReference type="Pfam" id="PF23559">
    <property type="entry name" value="WHD_DRP"/>
    <property type="match status" value="1"/>
</dbReference>
<feature type="coiled-coil region" evidence="4">
    <location>
        <begin position="20"/>
        <end position="71"/>
    </location>
</feature>
<dbReference type="GO" id="GO:0098542">
    <property type="term" value="P:defense response to other organism"/>
    <property type="evidence" value="ECO:0007669"/>
    <property type="project" value="TreeGrafter"/>
</dbReference>
<feature type="domain" description="Disease resistance protein winged helix" evidence="7">
    <location>
        <begin position="343"/>
        <end position="385"/>
    </location>
</feature>
<dbReference type="InterPro" id="IPR058922">
    <property type="entry name" value="WHD_DRP"/>
</dbReference>